<protein>
    <recommendedName>
        <fullName evidence="5">Peptidase MA-like domain-containing protein</fullName>
    </recommendedName>
</protein>
<keyword evidence="4" id="KW-1185">Reference proteome</keyword>
<evidence type="ECO:0000256" key="2">
    <source>
        <dbReference type="SAM" id="SignalP"/>
    </source>
</evidence>
<dbReference type="EMBL" id="CP036272">
    <property type="protein sequence ID" value="QDT57665.1"/>
    <property type="molecule type" value="Genomic_DNA"/>
</dbReference>
<accession>A0A517SNG1</accession>
<feature type="signal peptide" evidence="2">
    <location>
        <begin position="1"/>
        <end position="26"/>
    </location>
</feature>
<reference evidence="3 4" key="1">
    <citation type="submission" date="2019-02" db="EMBL/GenBank/DDBJ databases">
        <title>Deep-cultivation of Planctomycetes and their phenomic and genomic characterization uncovers novel biology.</title>
        <authorList>
            <person name="Wiegand S."/>
            <person name="Jogler M."/>
            <person name="Boedeker C."/>
            <person name="Pinto D."/>
            <person name="Vollmers J."/>
            <person name="Rivas-Marin E."/>
            <person name="Kohn T."/>
            <person name="Peeters S.H."/>
            <person name="Heuer A."/>
            <person name="Rast P."/>
            <person name="Oberbeckmann S."/>
            <person name="Bunk B."/>
            <person name="Jeske O."/>
            <person name="Meyerdierks A."/>
            <person name="Storesund J.E."/>
            <person name="Kallscheuer N."/>
            <person name="Luecker S."/>
            <person name="Lage O.M."/>
            <person name="Pohl T."/>
            <person name="Merkel B.J."/>
            <person name="Hornburger P."/>
            <person name="Mueller R.-W."/>
            <person name="Bruemmer F."/>
            <person name="Labrenz M."/>
            <person name="Spormann A.M."/>
            <person name="Op den Camp H."/>
            <person name="Overmann J."/>
            <person name="Amann R."/>
            <person name="Jetten M.S.M."/>
            <person name="Mascher T."/>
            <person name="Medema M.H."/>
            <person name="Devos D.P."/>
            <person name="Kaster A.-K."/>
            <person name="Ovreas L."/>
            <person name="Rohde M."/>
            <person name="Galperin M.Y."/>
            <person name="Jogler C."/>
        </authorList>
    </citation>
    <scope>NUCLEOTIDE SEQUENCE [LARGE SCALE GENOMIC DNA]</scope>
    <source>
        <strain evidence="3 4">SV_7m_r</strain>
    </source>
</reference>
<dbReference type="AlphaFoldDB" id="A0A517SNG1"/>
<sequence precursor="true">MEANIRTTAHLIGALLLASLSTVCFAAHRRTQNFLVQAPTQKLADRVAEQAERYRLELAQYWLGRPIQPWQDPCPIEVVAGPNLAAQGVTNYNVFPVGNFQMKVIGTPERILDSVLPHEVTHTVLATHFGKPLPRWADEGICTTVEHSAERTKHDAKLLEFLSHRRGIPMNQMFLMKEYPSDILPLYAQGYSVCEFLIAQSGPREFIKFIEGYMQHESWTSNVRQHYGYQSLADLQNHWLAWVRNGRGPVDAFVSVHNPHAQAKLAQQPNNAQLDPNAIALVGNTVSNASDNSPGAMAHQSRPAKQAGGGAVRTIANTWYHRQRDHEVPPGSAAQPGSAAAASAKQVASGSVQPFGPPSVHQSGQYSTASPPDEVGYGEVIRR</sequence>
<gene>
    <name evidence="3" type="ORF">SV7mr_01480</name>
</gene>
<feature type="region of interest" description="Disordered" evidence="1">
    <location>
        <begin position="325"/>
        <end position="383"/>
    </location>
</feature>
<name>A0A517SNG1_9BACT</name>
<dbReference type="Proteomes" id="UP000315003">
    <property type="component" value="Chromosome"/>
</dbReference>
<feature type="compositionally biased region" description="Polar residues" evidence="1">
    <location>
        <begin position="360"/>
        <end position="370"/>
    </location>
</feature>
<organism evidence="3 4">
    <name type="scientific">Stieleria bergensis</name>
    <dbReference type="NCBI Taxonomy" id="2528025"/>
    <lineage>
        <taxon>Bacteria</taxon>
        <taxon>Pseudomonadati</taxon>
        <taxon>Planctomycetota</taxon>
        <taxon>Planctomycetia</taxon>
        <taxon>Pirellulales</taxon>
        <taxon>Pirellulaceae</taxon>
        <taxon>Stieleria</taxon>
    </lineage>
</organism>
<evidence type="ECO:0000256" key="1">
    <source>
        <dbReference type="SAM" id="MobiDB-lite"/>
    </source>
</evidence>
<feature type="region of interest" description="Disordered" evidence="1">
    <location>
        <begin position="285"/>
        <end position="310"/>
    </location>
</feature>
<feature type="chain" id="PRO_5021798714" description="Peptidase MA-like domain-containing protein" evidence="2">
    <location>
        <begin position="27"/>
        <end position="383"/>
    </location>
</feature>
<proteinExistence type="predicted"/>
<feature type="compositionally biased region" description="Low complexity" evidence="1">
    <location>
        <begin position="329"/>
        <end position="353"/>
    </location>
</feature>
<keyword evidence="2" id="KW-0732">Signal</keyword>
<evidence type="ECO:0000313" key="4">
    <source>
        <dbReference type="Proteomes" id="UP000315003"/>
    </source>
</evidence>
<evidence type="ECO:0000313" key="3">
    <source>
        <dbReference type="EMBL" id="QDT57665.1"/>
    </source>
</evidence>
<evidence type="ECO:0008006" key="5">
    <source>
        <dbReference type="Google" id="ProtNLM"/>
    </source>
</evidence>